<dbReference type="AlphaFoldDB" id="A0A8C0A8R8"/>
<comment type="subunit">
    <text evidence="6">Forms a complex with the monomeric form of beta-tryptase.</text>
</comment>
<dbReference type="Gene3D" id="3.30.497.10">
    <property type="entry name" value="Antithrombin, subunit I, domain 2"/>
    <property type="match status" value="1"/>
</dbReference>
<evidence type="ECO:0000313" key="10">
    <source>
        <dbReference type="Ensembl" id="ENSBGRP00000015906.1"/>
    </source>
</evidence>
<evidence type="ECO:0000256" key="3">
    <source>
        <dbReference type="ARBA" id="ARBA00022690"/>
    </source>
</evidence>
<proteinExistence type="inferred from homology"/>
<dbReference type="InterPro" id="IPR042178">
    <property type="entry name" value="Serpin_sf_1"/>
</dbReference>
<dbReference type="GO" id="GO:0005737">
    <property type="term" value="C:cytoplasm"/>
    <property type="evidence" value="ECO:0007669"/>
    <property type="project" value="UniProtKB-SubCell"/>
</dbReference>
<evidence type="ECO:0000256" key="4">
    <source>
        <dbReference type="ARBA" id="ARBA00022900"/>
    </source>
</evidence>
<keyword evidence="4" id="KW-0722">Serine protease inhibitor</keyword>
<dbReference type="GeneTree" id="ENSGT00940000154519"/>
<dbReference type="Proteomes" id="UP000694520">
    <property type="component" value="Chromosome 24"/>
</dbReference>
<evidence type="ECO:0000256" key="2">
    <source>
        <dbReference type="ARBA" id="ARBA00022490"/>
    </source>
</evidence>
<protein>
    <recommendedName>
        <fullName evidence="7">Serpin B6</fullName>
    </recommendedName>
</protein>
<keyword evidence="3" id="KW-0646">Protease inhibitor</keyword>
<keyword evidence="2" id="KW-0963">Cytoplasm</keyword>
<dbReference type="InterPro" id="IPR000215">
    <property type="entry name" value="Serpin_fam"/>
</dbReference>
<dbReference type="Pfam" id="PF00079">
    <property type="entry name" value="Serpin"/>
    <property type="match status" value="1"/>
</dbReference>
<evidence type="ECO:0000256" key="7">
    <source>
        <dbReference type="ARBA" id="ARBA00039202"/>
    </source>
</evidence>
<comment type="subcellular location">
    <subcellularLocation>
        <location evidence="1">Cytoplasm</location>
    </subcellularLocation>
</comment>
<dbReference type="FunFam" id="3.30.497.10:FF:000018">
    <property type="entry name" value="Serpin family B member 8"/>
    <property type="match status" value="1"/>
</dbReference>
<reference evidence="10" key="1">
    <citation type="submission" date="2019-05" db="EMBL/GenBank/DDBJ databases">
        <authorList>
            <person name="Zhang S."/>
            <person name="Liu J."/>
        </authorList>
    </citation>
    <scope>NUCLEOTIDE SEQUENCE [LARGE SCALE GENOMIC DNA]</scope>
</reference>
<dbReference type="PANTHER" id="PTHR11461">
    <property type="entry name" value="SERINE PROTEASE INHIBITOR, SERPIN"/>
    <property type="match status" value="1"/>
</dbReference>
<evidence type="ECO:0000256" key="1">
    <source>
        <dbReference type="ARBA" id="ARBA00004496"/>
    </source>
</evidence>
<accession>A0A8C0A8R8</accession>
<evidence type="ECO:0000256" key="6">
    <source>
        <dbReference type="ARBA" id="ARBA00038828"/>
    </source>
</evidence>
<evidence type="ECO:0000256" key="8">
    <source>
        <dbReference type="RuleBase" id="RU000411"/>
    </source>
</evidence>
<keyword evidence="5" id="KW-0007">Acetylation</keyword>
<dbReference type="InterPro" id="IPR042185">
    <property type="entry name" value="Serpin_sf_2"/>
</dbReference>
<dbReference type="GO" id="GO:0005615">
    <property type="term" value="C:extracellular space"/>
    <property type="evidence" value="ECO:0007669"/>
    <property type="project" value="InterPro"/>
</dbReference>
<feature type="domain" description="Serpin" evidence="9">
    <location>
        <begin position="13"/>
        <end position="358"/>
    </location>
</feature>
<dbReference type="SUPFAM" id="SSF56574">
    <property type="entry name" value="Serpins"/>
    <property type="match status" value="1"/>
</dbReference>
<sequence length="358" mass="39870">MDALSEANGTFALTLLKKLGEGSSKNVLIAPLSISSALAMVLLGARGNTAAQMCQLLGCSGEDIHQDFQNLLSEVNRTDTQYLLRTANRLFGQKPYDFLSSFKNACHIFYQAEMEELDFLSATEESTKHINTWVAEKTEGKIRDLLPANSVNPMTRLVLVSAVYFKGNWAKPFLKGRTMEGIFNVCKSVWVQVDEICSQILVLPYVGQELNMVILLPFESTDLITVEKALTYEKFVAWTMPDVLAEVEVEVFLPCFTLEESYDIECVLQDLGMTDAFNAARADFSGMSCQPGLHLSKVVHKSFLEVTEEGTEAVAASEARIRRSLGVVHHFYANRPFLFFIQHGRTGAILFCGRFCSP</sequence>
<dbReference type="Ensembl" id="ENSBGRT00000018385.1">
    <property type="protein sequence ID" value="ENSBGRP00000015906.1"/>
    <property type="gene ID" value="ENSBGRG00000009409.1"/>
</dbReference>
<evidence type="ECO:0000259" key="9">
    <source>
        <dbReference type="SMART" id="SM00093"/>
    </source>
</evidence>
<dbReference type="InterPro" id="IPR023796">
    <property type="entry name" value="Serpin_dom"/>
</dbReference>
<dbReference type="PANTHER" id="PTHR11461:SF204">
    <property type="entry name" value="SERPIN B6"/>
    <property type="match status" value="1"/>
</dbReference>
<name>A0A8C0A8R8_BOSMU</name>
<dbReference type="PROSITE" id="PS00284">
    <property type="entry name" value="SERPIN"/>
    <property type="match status" value="1"/>
</dbReference>
<dbReference type="InterPro" id="IPR036186">
    <property type="entry name" value="Serpin_sf"/>
</dbReference>
<reference evidence="10" key="3">
    <citation type="submission" date="2025-09" db="UniProtKB">
        <authorList>
            <consortium name="Ensembl"/>
        </authorList>
    </citation>
    <scope>IDENTIFICATION</scope>
</reference>
<keyword evidence="11" id="KW-1185">Reference proteome</keyword>
<reference evidence="10" key="2">
    <citation type="submission" date="2025-08" db="UniProtKB">
        <authorList>
            <consortium name="Ensembl"/>
        </authorList>
    </citation>
    <scope>IDENTIFICATION</scope>
</reference>
<organism evidence="10 11">
    <name type="scientific">Bos mutus grunniens</name>
    <name type="common">Wild yak</name>
    <name type="synonym">Bos grunniens</name>
    <dbReference type="NCBI Taxonomy" id="30521"/>
    <lineage>
        <taxon>Eukaryota</taxon>
        <taxon>Metazoa</taxon>
        <taxon>Chordata</taxon>
        <taxon>Craniata</taxon>
        <taxon>Vertebrata</taxon>
        <taxon>Euteleostomi</taxon>
        <taxon>Mammalia</taxon>
        <taxon>Eutheria</taxon>
        <taxon>Laurasiatheria</taxon>
        <taxon>Artiodactyla</taxon>
        <taxon>Ruminantia</taxon>
        <taxon>Pecora</taxon>
        <taxon>Bovidae</taxon>
        <taxon>Bovinae</taxon>
        <taxon>Bos</taxon>
    </lineage>
</organism>
<dbReference type="InterPro" id="IPR023795">
    <property type="entry name" value="Serpin_CS"/>
</dbReference>
<dbReference type="Gene3D" id="2.30.39.10">
    <property type="entry name" value="Alpha-1-antitrypsin, domain 1"/>
    <property type="match status" value="1"/>
</dbReference>
<comment type="similarity">
    <text evidence="8">Belongs to the serpin family.</text>
</comment>
<evidence type="ECO:0000256" key="5">
    <source>
        <dbReference type="ARBA" id="ARBA00022990"/>
    </source>
</evidence>
<dbReference type="GO" id="GO:0004867">
    <property type="term" value="F:serine-type endopeptidase inhibitor activity"/>
    <property type="evidence" value="ECO:0007669"/>
    <property type="project" value="UniProtKB-KW"/>
</dbReference>
<dbReference type="SMART" id="SM00093">
    <property type="entry name" value="SERPIN"/>
    <property type="match status" value="1"/>
</dbReference>
<evidence type="ECO:0000313" key="11">
    <source>
        <dbReference type="Proteomes" id="UP000694520"/>
    </source>
</evidence>